<dbReference type="Pfam" id="PF18986">
    <property type="entry name" value="DUF5719"/>
    <property type="match status" value="1"/>
</dbReference>
<evidence type="ECO:0000313" key="3">
    <source>
        <dbReference type="Proteomes" id="UP000217186"/>
    </source>
</evidence>
<feature type="signal peptide" evidence="1">
    <location>
        <begin position="1"/>
        <end position="20"/>
    </location>
</feature>
<dbReference type="PROSITE" id="PS51257">
    <property type="entry name" value="PROKAR_LIPOPROTEIN"/>
    <property type="match status" value="1"/>
</dbReference>
<keyword evidence="1" id="KW-0732">Signal</keyword>
<protein>
    <submittedName>
        <fullName evidence="2">Uncharacterized protein</fullName>
    </submittedName>
</protein>
<gene>
    <name evidence="2" type="ORF">A7sIIA15_05525</name>
</gene>
<dbReference type="AlphaFoldDB" id="A0A249KU50"/>
<name>A0A249KU50_9ACTN</name>
<dbReference type="RefSeq" id="WP_095686162.1">
    <property type="nucleotide sequence ID" value="NZ_CP016776.1"/>
</dbReference>
<feature type="chain" id="PRO_5038580471" evidence="1">
    <location>
        <begin position="21"/>
        <end position="436"/>
    </location>
</feature>
<reference evidence="2 3" key="1">
    <citation type="submission" date="2016-07" db="EMBL/GenBank/DDBJ databases">
        <title>High microdiversification within the ubiquitous acI lineage of Actinobacteria.</title>
        <authorList>
            <person name="Neuenschwander S.M."/>
            <person name="Salcher M."/>
            <person name="Ghai R."/>
            <person name="Pernthaler J."/>
        </authorList>
    </citation>
    <scope>NUCLEOTIDE SEQUENCE [LARGE SCALE GENOMIC DNA]</scope>
    <source>
        <strain evidence="2">MMS-IIA-15</strain>
    </source>
</reference>
<evidence type="ECO:0000313" key="2">
    <source>
        <dbReference type="EMBL" id="ASY20301.1"/>
    </source>
</evidence>
<accession>A0A249KU50</accession>
<proteinExistence type="predicted"/>
<dbReference type="InterPro" id="IPR043777">
    <property type="entry name" value="DUF5719"/>
</dbReference>
<dbReference type="KEGG" id="pvn:A7sIIA15_05525"/>
<organism evidence="2 3">
    <name type="scientific">Candidatus Planktophila vernalis</name>
    <dbReference type="NCBI Taxonomy" id="1884907"/>
    <lineage>
        <taxon>Bacteria</taxon>
        <taxon>Bacillati</taxon>
        <taxon>Actinomycetota</taxon>
        <taxon>Actinomycetes</taxon>
        <taxon>Candidatus Nanopelagicales</taxon>
        <taxon>Candidatus Nanopelagicaceae</taxon>
        <taxon>Candidatus Planktophila</taxon>
    </lineage>
</organism>
<dbReference type="Proteomes" id="UP000217186">
    <property type="component" value="Chromosome"/>
</dbReference>
<dbReference type="OrthoDB" id="5179658at2"/>
<dbReference type="EMBL" id="CP016776">
    <property type="protein sequence ID" value="ASY20301.1"/>
    <property type="molecule type" value="Genomic_DNA"/>
</dbReference>
<keyword evidence="3" id="KW-1185">Reference proteome</keyword>
<evidence type="ECO:0000256" key="1">
    <source>
        <dbReference type="SAM" id="SignalP"/>
    </source>
</evidence>
<sequence>MKFEKPFLFLSALIACFVIASGVTTVSKPSNFSESYPVVVCPPTLNGLTSQISISSRKTQYQRLENRSSKTVPFKALRFPVTKDSLVISAEGTTPLIWQSRTGSWAGGTLCSGPNAAAWFVGGTANVTSRGRLILINSGLSDSIVDVQSYTENAKQPIKSVNLKSKSYIQLSLDSLAPGDKSLAVQVTPRSGRVNAFMIDEQGAGLKALGGDFVNSYPTASKEVVIPAIPNQLPKAGQKASASHTLRILTPGDVNTTFTLEVLSADGKFIPVGMSSRSIEAGVVSEFSFEPKISASAFAVRVTSAEPIVASVSSSVTISRHKDFVWSTATPPLTPMSIAVTGLSPLITFAGESISVKVQAKLVNGKTVSASVKGSDIATWRVPANARSITIVSSSKGVFAGALIASTNGYGFIPIVNGSALTRVEVPNSNIRVLNP</sequence>